<proteinExistence type="predicted"/>
<evidence type="ECO:0000313" key="2">
    <source>
        <dbReference type="Proteomes" id="UP001230649"/>
    </source>
</evidence>
<organism evidence="1 2">
    <name type="scientific">Naganishia adeliensis</name>
    <dbReference type="NCBI Taxonomy" id="92952"/>
    <lineage>
        <taxon>Eukaryota</taxon>
        <taxon>Fungi</taxon>
        <taxon>Dikarya</taxon>
        <taxon>Basidiomycota</taxon>
        <taxon>Agaricomycotina</taxon>
        <taxon>Tremellomycetes</taxon>
        <taxon>Filobasidiales</taxon>
        <taxon>Filobasidiaceae</taxon>
        <taxon>Naganishia</taxon>
    </lineage>
</organism>
<reference evidence="1" key="1">
    <citation type="submission" date="2023-04" db="EMBL/GenBank/DDBJ databases">
        <title>Draft Genome sequencing of Naganishia species isolated from polar environments using Oxford Nanopore Technology.</title>
        <authorList>
            <person name="Leo P."/>
            <person name="Venkateswaran K."/>
        </authorList>
    </citation>
    <scope>NUCLEOTIDE SEQUENCE</scope>
    <source>
        <strain evidence="1">MNA-CCFEE 5262</strain>
    </source>
</reference>
<dbReference type="Proteomes" id="UP001230649">
    <property type="component" value="Unassembled WGS sequence"/>
</dbReference>
<dbReference type="EMBL" id="JASBWS010000022">
    <property type="protein sequence ID" value="KAJ9110721.1"/>
    <property type="molecule type" value="Genomic_DNA"/>
</dbReference>
<sequence length="410" mass="44548">MASTTKYSGLPDIDTAADVYETEDTPIISRGHKRDTEPGAAVDGRSLLPGRERVKQVFGRRERSRMGDEDDDDNYLTARMASLRIRETPQARLRRLKWEMAQLEKELQSPASDTVKREERPAGRRRKGETPPTGELLKQLAALQSNADNLEGPAAARRAVTGLKPVADVVRGIVDSASRPRGGESRDEAQDVQMPPGAGVQAQGADAAELDRRLDLLERRIGTGTVDETTLNEPILQSLQKLENVLALLAAPRQLDTAARKVKLLLADLGKASALASGTQTPGIRGGGPSSGPGSTPLNVTPPEKEKLDALYALLPRIDPLLPILPPLLTRLRSLSMLHANASAFQATLETLEPQTGEMDRVAGEMSRVLERVEQGLERNASGVKANWESLEGRLGDLMGRLEALEREDR</sequence>
<accession>A0ACC2WH26</accession>
<name>A0ACC2WH26_9TREE</name>
<evidence type="ECO:0000313" key="1">
    <source>
        <dbReference type="EMBL" id="KAJ9110721.1"/>
    </source>
</evidence>
<comment type="caution">
    <text evidence="1">The sequence shown here is derived from an EMBL/GenBank/DDBJ whole genome shotgun (WGS) entry which is preliminary data.</text>
</comment>
<gene>
    <name evidence="1" type="ORF">QFC20_002762</name>
</gene>
<protein>
    <submittedName>
        <fullName evidence="1">Uncharacterized protein</fullName>
    </submittedName>
</protein>
<keyword evidence="2" id="KW-1185">Reference proteome</keyword>